<evidence type="ECO:0000256" key="3">
    <source>
        <dbReference type="SAM" id="MobiDB-lite"/>
    </source>
</evidence>
<protein>
    <submittedName>
        <fullName evidence="6">GTP-binding protein Obg/CgtA</fullName>
    </submittedName>
</protein>
<dbReference type="SUPFAM" id="SSF82051">
    <property type="entry name" value="Obg GTP-binding protein N-terminal domain"/>
    <property type="match status" value="1"/>
</dbReference>
<dbReference type="GO" id="GO:0042254">
    <property type="term" value="P:ribosome biogenesis"/>
    <property type="evidence" value="ECO:0007669"/>
    <property type="project" value="UniProtKB-UniRule"/>
</dbReference>
<dbReference type="AlphaFoldDB" id="A0A9P4NWC2"/>
<feature type="domain" description="OBG-type G" evidence="4">
    <location>
        <begin position="435"/>
        <end position="683"/>
    </location>
</feature>
<dbReference type="InterPro" id="IPR006169">
    <property type="entry name" value="GTP1_OBG_dom"/>
</dbReference>
<accession>A0A9P4NWC2</accession>
<dbReference type="InterPro" id="IPR031167">
    <property type="entry name" value="G_OBG"/>
</dbReference>
<sequence>MQGSVSSSKNHMVNFLDPIFSNCNKERFEVCIETLFVKEVTWVSNDSVWRDFRIGFRQPFSRFVKLGLIRARYDDGSSLLQTSFHNAEAYARSASKDQNAFVLELVDVLVVGHVGNVRKVGWYVITALRPLRKSLTPFLYPFTTSEILSASRFAFHFELRPAPSRCIRRNNTTTTSTTTSPPTLDEAQLSHLNPTPDNYSLTPFTDRCTLVLHAGSGGHGCVSFLREKFIAHGPPNGGDGGIGGNIYIQAVRGETSLHKISRRRELKAGRGKNGQGSSKGGQRGQDILLQVPIGTVVREISRHDPVTVEEELFWEETRALRMQTGEERGNDTIPGAKRRDKWLLHPSAELSLLHTGRLPELPRPRRSNVSAMCPDAPIHLDLDEHMENPILLAAGAMGGLGNPHFTNKDYTRPKFATKGDGGMKLIVHMELKLLADVGLVGLPNAGKSTLLRALSNSRARVGNWAFTTLQPNIGTVVLDDFKGRSKLQKLGRKSERTRFTIADIPGLIQDAHLDKGLGLGFLRHIERAAVLAFVVDLSAGDAVAAVKSLWKEVSAYESLRSKELNDETRKIVDWTPPAPHAPKVYEMDEFGELIIPENELPLLVMPPISAKPWIVVATKADLEGTRENFEGLRGYLEGVLKGTEEHPSGKENGWRRQVQVLPVSAIRGEGVERLPEVVLDLLE</sequence>
<keyword evidence="7" id="KW-1185">Reference proteome</keyword>
<dbReference type="InterPro" id="IPR045086">
    <property type="entry name" value="OBG_GTPase"/>
</dbReference>
<dbReference type="EMBL" id="MU007023">
    <property type="protein sequence ID" value="KAF2432912.1"/>
    <property type="molecule type" value="Genomic_DNA"/>
</dbReference>
<dbReference type="CDD" id="cd01898">
    <property type="entry name" value="Obg"/>
    <property type="match status" value="1"/>
</dbReference>
<feature type="domain" description="Obg" evidence="5">
    <location>
        <begin position="202"/>
        <end position="434"/>
    </location>
</feature>
<dbReference type="GO" id="GO:0005739">
    <property type="term" value="C:mitochondrion"/>
    <property type="evidence" value="ECO:0007669"/>
    <property type="project" value="TreeGrafter"/>
</dbReference>
<dbReference type="SUPFAM" id="SSF52540">
    <property type="entry name" value="P-loop containing nucleoside triphosphate hydrolases"/>
    <property type="match status" value="1"/>
</dbReference>
<gene>
    <name evidence="6" type="ORF">EJ08DRAFT_669131</name>
</gene>
<dbReference type="Gene3D" id="2.70.210.12">
    <property type="entry name" value="GTP1/OBG domain"/>
    <property type="match status" value="1"/>
</dbReference>
<feature type="region of interest" description="Disordered" evidence="3">
    <location>
        <begin position="259"/>
        <end position="285"/>
    </location>
</feature>
<dbReference type="Proteomes" id="UP000800235">
    <property type="component" value="Unassembled WGS sequence"/>
</dbReference>
<evidence type="ECO:0000256" key="1">
    <source>
        <dbReference type="ARBA" id="ARBA00022741"/>
    </source>
</evidence>
<keyword evidence="1" id="KW-0547">Nucleotide-binding</keyword>
<feature type="compositionally biased region" description="Gly residues" evidence="3">
    <location>
        <begin position="271"/>
        <end position="283"/>
    </location>
</feature>
<dbReference type="Pfam" id="PF01926">
    <property type="entry name" value="MMR_HSR1"/>
    <property type="match status" value="1"/>
</dbReference>
<dbReference type="PANTHER" id="PTHR11702">
    <property type="entry name" value="DEVELOPMENTALLY REGULATED GTP-BINDING PROTEIN-RELATED"/>
    <property type="match status" value="1"/>
</dbReference>
<name>A0A9P4NWC2_9PEZI</name>
<comment type="caution">
    <text evidence="6">The sequence shown here is derived from an EMBL/GenBank/DDBJ whole genome shotgun (WGS) entry which is preliminary data.</text>
</comment>
<dbReference type="Pfam" id="PF01018">
    <property type="entry name" value="GTP1_OBG"/>
    <property type="match status" value="2"/>
</dbReference>
<evidence type="ECO:0000313" key="7">
    <source>
        <dbReference type="Proteomes" id="UP000800235"/>
    </source>
</evidence>
<dbReference type="GO" id="GO:0003924">
    <property type="term" value="F:GTPase activity"/>
    <property type="evidence" value="ECO:0007669"/>
    <property type="project" value="InterPro"/>
</dbReference>
<dbReference type="Gene3D" id="3.40.50.300">
    <property type="entry name" value="P-loop containing nucleotide triphosphate hydrolases"/>
    <property type="match status" value="1"/>
</dbReference>
<evidence type="ECO:0000259" key="4">
    <source>
        <dbReference type="PROSITE" id="PS51710"/>
    </source>
</evidence>
<organism evidence="6 7">
    <name type="scientific">Tothia fuscella</name>
    <dbReference type="NCBI Taxonomy" id="1048955"/>
    <lineage>
        <taxon>Eukaryota</taxon>
        <taxon>Fungi</taxon>
        <taxon>Dikarya</taxon>
        <taxon>Ascomycota</taxon>
        <taxon>Pezizomycotina</taxon>
        <taxon>Dothideomycetes</taxon>
        <taxon>Pleosporomycetidae</taxon>
        <taxon>Venturiales</taxon>
        <taxon>Cylindrosympodiaceae</taxon>
        <taxon>Tothia</taxon>
    </lineage>
</organism>
<dbReference type="PANTHER" id="PTHR11702:SF31">
    <property type="entry name" value="MITOCHONDRIAL RIBOSOME-ASSOCIATED GTPASE 2"/>
    <property type="match status" value="1"/>
</dbReference>
<dbReference type="PROSITE" id="PS51710">
    <property type="entry name" value="G_OBG"/>
    <property type="match status" value="1"/>
</dbReference>
<evidence type="ECO:0000259" key="5">
    <source>
        <dbReference type="PROSITE" id="PS51883"/>
    </source>
</evidence>
<reference evidence="6" key="1">
    <citation type="journal article" date="2020" name="Stud. Mycol.">
        <title>101 Dothideomycetes genomes: a test case for predicting lifestyles and emergence of pathogens.</title>
        <authorList>
            <person name="Haridas S."/>
            <person name="Albert R."/>
            <person name="Binder M."/>
            <person name="Bloem J."/>
            <person name="Labutti K."/>
            <person name="Salamov A."/>
            <person name="Andreopoulos B."/>
            <person name="Baker S."/>
            <person name="Barry K."/>
            <person name="Bills G."/>
            <person name="Bluhm B."/>
            <person name="Cannon C."/>
            <person name="Castanera R."/>
            <person name="Culley D."/>
            <person name="Daum C."/>
            <person name="Ezra D."/>
            <person name="Gonzalez J."/>
            <person name="Henrissat B."/>
            <person name="Kuo A."/>
            <person name="Liang C."/>
            <person name="Lipzen A."/>
            <person name="Lutzoni F."/>
            <person name="Magnuson J."/>
            <person name="Mondo S."/>
            <person name="Nolan M."/>
            <person name="Ohm R."/>
            <person name="Pangilinan J."/>
            <person name="Park H.-J."/>
            <person name="Ramirez L."/>
            <person name="Alfaro M."/>
            <person name="Sun H."/>
            <person name="Tritt A."/>
            <person name="Yoshinaga Y."/>
            <person name="Zwiers L.-H."/>
            <person name="Turgeon B."/>
            <person name="Goodwin S."/>
            <person name="Spatafora J."/>
            <person name="Crous P."/>
            <person name="Grigoriev I."/>
        </authorList>
    </citation>
    <scope>NUCLEOTIDE SEQUENCE</scope>
    <source>
        <strain evidence="6">CBS 130266</strain>
    </source>
</reference>
<dbReference type="OrthoDB" id="347018at2759"/>
<evidence type="ECO:0000313" key="6">
    <source>
        <dbReference type="EMBL" id="KAF2432912.1"/>
    </source>
</evidence>
<keyword evidence="2" id="KW-0342">GTP-binding</keyword>
<dbReference type="PROSITE" id="PS51883">
    <property type="entry name" value="OBG"/>
    <property type="match status" value="1"/>
</dbReference>
<evidence type="ECO:0000256" key="2">
    <source>
        <dbReference type="ARBA" id="ARBA00023134"/>
    </source>
</evidence>
<dbReference type="GO" id="GO:0005525">
    <property type="term" value="F:GTP binding"/>
    <property type="evidence" value="ECO:0007669"/>
    <property type="project" value="UniProtKB-KW"/>
</dbReference>
<dbReference type="PRINTS" id="PR00326">
    <property type="entry name" value="GTP1OBG"/>
</dbReference>
<proteinExistence type="predicted"/>
<dbReference type="InterPro" id="IPR027417">
    <property type="entry name" value="P-loop_NTPase"/>
</dbReference>
<dbReference type="InterPro" id="IPR006073">
    <property type="entry name" value="GTP-bd"/>
</dbReference>
<dbReference type="InterPro" id="IPR036726">
    <property type="entry name" value="GTP1_OBG_dom_sf"/>
</dbReference>